<dbReference type="PANTHER" id="PTHR37461:SF1">
    <property type="entry name" value="ANTI-SIGMA-K FACTOR RSKA"/>
    <property type="match status" value="1"/>
</dbReference>
<protein>
    <recommendedName>
        <fullName evidence="3">Anti-sigma K factor RskA C-terminal domain-containing protein</fullName>
    </recommendedName>
</protein>
<dbReference type="PANTHER" id="PTHR37461">
    <property type="entry name" value="ANTI-SIGMA-K FACTOR RSKA"/>
    <property type="match status" value="1"/>
</dbReference>
<comment type="caution">
    <text evidence="4">The sequence shown here is derived from an EMBL/GenBank/DDBJ whole genome shotgun (WGS) entry which is preliminary data.</text>
</comment>
<dbReference type="InterPro" id="IPR051474">
    <property type="entry name" value="Anti-sigma-K/W_factor"/>
</dbReference>
<reference evidence="4 5" key="1">
    <citation type="submission" date="2019-09" db="EMBL/GenBank/DDBJ databases">
        <title>Salinarimonas rosea gen. nov., sp. nov., a new member of the a-2 subgroup of the Proteobacteria.</title>
        <authorList>
            <person name="Liu J."/>
        </authorList>
    </citation>
    <scope>NUCLEOTIDE SEQUENCE [LARGE SCALE GENOMIC DNA]</scope>
    <source>
        <strain evidence="4 5">BN140002</strain>
    </source>
</reference>
<dbReference type="RefSeq" id="WP_149818786.1">
    <property type="nucleotide sequence ID" value="NZ_VUOA01000027.1"/>
</dbReference>
<evidence type="ECO:0000313" key="5">
    <source>
        <dbReference type="Proteomes" id="UP000323142"/>
    </source>
</evidence>
<sequence length="250" mass="26189">MTRLDPDLDRLAGEYVLGLAEGHEAARAERLIETDDAFGRAVASWRGQLGELDALAAPLAPPPDLWARIETGLDAPAPAAATPQAAAAPIPAPLVTDRVNAFKALWRSLAFWRAAGLAGAFAALLLALGLPAYLGRVERPVYVAVLLGNANEPAAVVNAFADGRAELIPLQAVDVPRGRSLEVWTISDPGQGLVSVGVLDRARTVRLDLRSLPRPGANQVFAISLEPERGSPTGKPTGPVLMKGVTSPTL</sequence>
<dbReference type="EMBL" id="VUOA01000027">
    <property type="protein sequence ID" value="KAA2236373.1"/>
    <property type="molecule type" value="Genomic_DNA"/>
</dbReference>
<dbReference type="Proteomes" id="UP000323142">
    <property type="component" value="Unassembled WGS sequence"/>
</dbReference>
<proteinExistence type="predicted"/>
<dbReference type="OrthoDB" id="9816387at2"/>
<dbReference type="AlphaFoldDB" id="A0A5B2VA35"/>
<evidence type="ECO:0000259" key="3">
    <source>
        <dbReference type="Pfam" id="PF10099"/>
    </source>
</evidence>
<dbReference type="GO" id="GO:0006417">
    <property type="term" value="P:regulation of translation"/>
    <property type="evidence" value="ECO:0007669"/>
    <property type="project" value="TreeGrafter"/>
</dbReference>
<dbReference type="GO" id="GO:0016989">
    <property type="term" value="F:sigma factor antagonist activity"/>
    <property type="evidence" value="ECO:0007669"/>
    <property type="project" value="TreeGrafter"/>
</dbReference>
<keyword evidence="2" id="KW-0472">Membrane</keyword>
<reference evidence="4 5" key="2">
    <citation type="submission" date="2019-09" db="EMBL/GenBank/DDBJ databases">
        <authorList>
            <person name="Jin C."/>
        </authorList>
    </citation>
    <scope>NUCLEOTIDE SEQUENCE [LARGE SCALE GENOMIC DNA]</scope>
    <source>
        <strain evidence="4 5">BN140002</strain>
    </source>
</reference>
<dbReference type="Pfam" id="PF10099">
    <property type="entry name" value="RskA_C"/>
    <property type="match status" value="1"/>
</dbReference>
<feature type="region of interest" description="Disordered" evidence="1">
    <location>
        <begin position="227"/>
        <end position="250"/>
    </location>
</feature>
<evidence type="ECO:0000256" key="1">
    <source>
        <dbReference type="SAM" id="MobiDB-lite"/>
    </source>
</evidence>
<accession>A0A5B2VA35</accession>
<evidence type="ECO:0000256" key="2">
    <source>
        <dbReference type="SAM" id="Phobius"/>
    </source>
</evidence>
<feature type="transmembrane region" description="Helical" evidence="2">
    <location>
        <begin position="110"/>
        <end position="134"/>
    </location>
</feature>
<gene>
    <name evidence="4" type="ORF">F0L46_14620</name>
</gene>
<keyword evidence="2" id="KW-1133">Transmembrane helix</keyword>
<name>A0A5B2VA35_9HYPH</name>
<keyword evidence="5" id="KW-1185">Reference proteome</keyword>
<keyword evidence="2" id="KW-0812">Transmembrane</keyword>
<organism evidence="4 5">
    <name type="scientific">Salinarimonas soli</name>
    <dbReference type="NCBI Taxonomy" id="1638099"/>
    <lineage>
        <taxon>Bacteria</taxon>
        <taxon>Pseudomonadati</taxon>
        <taxon>Pseudomonadota</taxon>
        <taxon>Alphaproteobacteria</taxon>
        <taxon>Hyphomicrobiales</taxon>
        <taxon>Salinarimonadaceae</taxon>
        <taxon>Salinarimonas</taxon>
    </lineage>
</organism>
<evidence type="ECO:0000313" key="4">
    <source>
        <dbReference type="EMBL" id="KAA2236373.1"/>
    </source>
</evidence>
<dbReference type="GO" id="GO:0005886">
    <property type="term" value="C:plasma membrane"/>
    <property type="evidence" value="ECO:0007669"/>
    <property type="project" value="InterPro"/>
</dbReference>
<dbReference type="InterPro" id="IPR018764">
    <property type="entry name" value="RskA_C"/>
</dbReference>
<feature type="domain" description="Anti-sigma K factor RskA C-terminal" evidence="3">
    <location>
        <begin position="117"/>
        <end position="240"/>
    </location>
</feature>